<dbReference type="SUPFAM" id="SSF47413">
    <property type="entry name" value="lambda repressor-like DNA-binding domains"/>
    <property type="match status" value="1"/>
</dbReference>
<evidence type="ECO:0000313" key="3">
    <source>
        <dbReference type="Proteomes" id="UP000475532"/>
    </source>
</evidence>
<dbReference type="Pfam" id="PF19054">
    <property type="entry name" value="DUF5753"/>
    <property type="match status" value="1"/>
</dbReference>
<accession>A0A6L9QQG9</accession>
<gene>
    <name evidence="2" type="ORF">G3I70_33560</name>
</gene>
<dbReference type="GO" id="GO:0003677">
    <property type="term" value="F:DNA binding"/>
    <property type="evidence" value="ECO:0007669"/>
    <property type="project" value="InterPro"/>
</dbReference>
<reference evidence="2 3" key="1">
    <citation type="submission" date="2020-01" db="EMBL/GenBank/DDBJ databases">
        <title>Insect and environment-associated Actinomycetes.</title>
        <authorList>
            <person name="Currrie C."/>
            <person name="Chevrette M."/>
            <person name="Carlson C."/>
            <person name="Stubbendieck R."/>
            <person name="Wendt-Pienkowski E."/>
        </authorList>
    </citation>
    <scope>NUCLEOTIDE SEQUENCE [LARGE SCALE GENOMIC DNA]</scope>
    <source>
        <strain evidence="2 3">SID10258</strain>
    </source>
</reference>
<dbReference type="Pfam" id="PF13560">
    <property type="entry name" value="HTH_31"/>
    <property type="match status" value="1"/>
</dbReference>
<dbReference type="SMART" id="SM00530">
    <property type="entry name" value="HTH_XRE"/>
    <property type="match status" value="1"/>
</dbReference>
<comment type="caution">
    <text evidence="2">The sequence shown here is derived from an EMBL/GenBank/DDBJ whole genome shotgun (WGS) entry which is preliminary data.</text>
</comment>
<evidence type="ECO:0000259" key="1">
    <source>
        <dbReference type="PROSITE" id="PS50943"/>
    </source>
</evidence>
<dbReference type="InterPro" id="IPR001387">
    <property type="entry name" value="Cro/C1-type_HTH"/>
</dbReference>
<organism evidence="2 3">
    <name type="scientific">Actinomadura bangladeshensis</name>
    <dbReference type="NCBI Taxonomy" id="453573"/>
    <lineage>
        <taxon>Bacteria</taxon>
        <taxon>Bacillati</taxon>
        <taxon>Actinomycetota</taxon>
        <taxon>Actinomycetes</taxon>
        <taxon>Streptosporangiales</taxon>
        <taxon>Thermomonosporaceae</taxon>
        <taxon>Actinomadura</taxon>
    </lineage>
</organism>
<dbReference type="Proteomes" id="UP000475532">
    <property type="component" value="Unassembled WGS sequence"/>
</dbReference>
<evidence type="ECO:0000313" key="2">
    <source>
        <dbReference type="EMBL" id="NEA27388.1"/>
    </source>
</evidence>
<dbReference type="InterPro" id="IPR010982">
    <property type="entry name" value="Lambda_DNA-bd_dom_sf"/>
</dbReference>
<dbReference type="PROSITE" id="PS50943">
    <property type="entry name" value="HTH_CROC1"/>
    <property type="match status" value="1"/>
</dbReference>
<dbReference type="InterPro" id="IPR043917">
    <property type="entry name" value="DUF5753"/>
</dbReference>
<dbReference type="CDD" id="cd00093">
    <property type="entry name" value="HTH_XRE"/>
    <property type="match status" value="1"/>
</dbReference>
<dbReference type="EMBL" id="JAAGLI010000915">
    <property type="protein sequence ID" value="NEA27388.1"/>
    <property type="molecule type" value="Genomic_DNA"/>
</dbReference>
<protein>
    <submittedName>
        <fullName evidence="2">Helix-turn-helix transcriptional regulator</fullName>
    </submittedName>
</protein>
<feature type="domain" description="HTH cro/C1-type" evidence="1">
    <location>
        <begin position="20"/>
        <end position="66"/>
    </location>
</feature>
<dbReference type="AlphaFoldDB" id="A0A6L9QQG9"/>
<name>A0A6L9QQG9_9ACTN</name>
<sequence>MTNQPPDPRSSMWAWIAHQLRFQRIERGLSGDAVAKILSCSRSTISRLESGEARLTDKQAEKLDKAWRTGGFFAYALWYARLAPDPQWLASYTAFECRASLIHMFSGQVIPVLLQTPDYARALLLAGRNADVEGDLAKRLARQKLLTRPNPPELWVLLAENVLTWPVGGVETMRRQLDHLRELAARSDVILRIVPRRSGESEALDGSFKVITVGEGEVGYIEAPTGGRLVLDTDGARDLRMRFDRIGAKAAPVDSTVEMIERAMEALQ</sequence>
<proteinExistence type="predicted"/>
<dbReference type="Gene3D" id="1.10.260.40">
    <property type="entry name" value="lambda repressor-like DNA-binding domains"/>
    <property type="match status" value="1"/>
</dbReference>